<sequence>MANELMSLRMLDKHFGDDEAVMSADELVKLYRGLFAWFDRDGSGAVELEEFRAEMKEVLLAVASGLGFLLVQMVVEDGRKGDLLLLMIR</sequence>
<dbReference type="EMBL" id="DP000086">
    <property type="protein sequence ID" value="AAP51875.1"/>
    <property type="molecule type" value="Genomic_DNA"/>
</dbReference>
<reference evidence="2" key="2">
    <citation type="submission" date="2003-05" db="EMBL/GenBank/DDBJ databases">
        <authorList>
            <person name="Buell C.R."/>
            <person name="Wing R.A."/>
            <person name="McCombie W.R."/>
            <person name="Messing J."/>
            <person name="Yuan Q."/>
            <person name="Ouyang S."/>
        </authorList>
    </citation>
    <scope>NUCLEOTIDE SEQUENCE</scope>
</reference>
<keyword evidence="1" id="KW-0106">Calcium</keyword>
<dbReference type="InterPro" id="IPR002048">
    <property type="entry name" value="EF_hand_dom"/>
</dbReference>
<accession>Q7XH79</accession>
<evidence type="ECO:0000313" key="2">
    <source>
        <dbReference type="EMBL" id="AAP51875.1"/>
    </source>
</evidence>
<name>A0A5S6RCX1_ORYSJ</name>
<proteinExistence type="predicted"/>
<dbReference type="SUPFAM" id="SSF47473">
    <property type="entry name" value="EF-hand"/>
    <property type="match status" value="1"/>
</dbReference>
<reference evidence="2" key="3">
    <citation type="submission" date="2006-07" db="EMBL/GenBank/DDBJ databases">
        <authorList>
            <person name="Buell R."/>
        </authorList>
    </citation>
    <scope>NUCLEOTIDE SEQUENCE</scope>
</reference>
<dbReference type="AlphaFoldDB" id="A0A5S6RCX1"/>
<dbReference type="Gene3D" id="1.10.238.10">
    <property type="entry name" value="EF-hand"/>
    <property type="match status" value="1"/>
</dbReference>
<gene>
    <name evidence="2" type="ordered locus">LOC_Os10g02680</name>
</gene>
<dbReference type="InterPro" id="IPR011992">
    <property type="entry name" value="EF-hand-dom_pair"/>
</dbReference>
<dbReference type="GO" id="GO:0005509">
    <property type="term" value="F:calcium ion binding"/>
    <property type="evidence" value="ECO:0007669"/>
    <property type="project" value="InterPro"/>
</dbReference>
<protein>
    <submittedName>
        <fullName evidence="2">Uncharacterized protein</fullName>
    </submittedName>
</protein>
<dbReference type="PROSITE" id="PS00018">
    <property type="entry name" value="EF_HAND_1"/>
    <property type="match status" value="1"/>
</dbReference>
<dbReference type="PROSITE" id="PS50222">
    <property type="entry name" value="EF_HAND_2"/>
    <property type="match status" value="1"/>
</dbReference>
<reference evidence="2" key="1">
    <citation type="journal article" date="2003" name="Science">
        <title>In-depth view of structure, activity, and evolution of rice chromosome 10.</title>
        <authorList>
            <consortium name="Rice Chromosome 10 Sequencing Consortium"/>
        </authorList>
    </citation>
    <scope>NUCLEOTIDE SEQUENCE [LARGE SCALE GENOMIC DNA]</scope>
</reference>
<dbReference type="InterPro" id="IPR018247">
    <property type="entry name" value="EF_Hand_1_Ca_BS"/>
</dbReference>
<accession>A0A5S6RCX1</accession>
<dbReference type="PANTHER" id="PTHR34574">
    <property type="entry name" value="CALCIUM-BINDING EF-HAND FAMILY PROTEIN-RELATED"/>
    <property type="match status" value="1"/>
</dbReference>
<dbReference type="PANTHER" id="PTHR34574:SF11">
    <property type="entry name" value="OS09G0483100 PROTEIN"/>
    <property type="match status" value="1"/>
</dbReference>
<accession>Q8W5M5</accession>
<evidence type="ECO:0000256" key="1">
    <source>
        <dbReference type="ARBA" id="ARBA00022837"/>
    </source>
</evidence>
<organism evidence="2">
    <name type="scientific">Oryza sativa subsp. japonica</name>
    <name type="common">Rice</name>
    <dbReference type="NCBI Taxonomy" id="39947"/>
    <lineage>
        <taxon>Eukaryota</taxon>
        <taxon>Viridiplantae</taxon>
        <taxon>Streptophyta</taxon>
        <taxon>Embryophyta</taxon>
        <taxon>Tracheophyta</taxon>
        <taxon>Spermatophyta</taxon>
        <taxon>Magnoliopsida</taxon>
        <taxon>Liliopsida</taxon>
        <taxon>Poales</taxon>
        <taxon>Poaceae</taxon>
        <taxon>BOP clade</taxon>
        <taxon>Oryzoideae</taxon>
        <taxon>Oryzeae</taxon>
        <taxon>Oryzinae</taxon>
        <taxon>Oryza</taxon>
        <taxon>Oryza sativa</taxon>
    </lineage>
</organism>